<name>A0A5M3MQW5_CONPW</name>
<organism evidence="2 3">
    <name type="scientific">Coniophora puteana (strain RWD-64-598)</name>
    <name type="common">Brown rot fungus</name>
    <dbReference type="NCBI Taxonomy" id="741705"/>
    <lineage>
        <taxon>Eukaryota</taxon>
        <taxon>Fungi</taxon>
        <taxon>Dikarya</taxon>
        <taxon>Basidiomycota</taxon>
        <taxon>Agaricomycotina</taxon>
        <taxon>Agaricomycetes</taxon>
        <taxon>Agaricomycetidae</taxon>
        <taxon>Boletales</taxon>
        <taxon>Coniophorineae</taxon>
        <taxon>Coniophoraceae</taxon>
        <taxon>Coniophora</taxon>
    </lineage>
</organism>
<keyword evidence="3" id="KW-1185">Reference proteome</keyword>
<dbReference type="InterPro" id="IPR049916">
    <property type="entry name" value="WDR72-like"/>
</dbReference>
<dbReference type="InterPro" id="IPR001680">
    <property type="entry name" value="WD40_rpt"/>
</dbReference>
<dbReference type="PANTHER" id="PTHR44099:SF4">
    <property type="entry name" value="RABCONNECTIN-3B, ISOFORM A"/>
    <property type="match status" value="1"/>
</dbReference>
<evidence type="ECO:0000313" key="2">
    <source>
        <dbReference type="EMBL" id="EIW81457.1"/>
    </source>
</evidence>
<feature type="region of interest" description="Disordered" evidence="1">
    <location>
        <begin position="1"/>
        <end position="25"/>
    </location>
</feature>
<evidence type="ECO:0000313" key="3">
    <source>
        <dbReference type="Proteomes" id="UP000053558"/>
    </source>
</evidence>
<gene>
    <name evidence="2" type="ORF">CONPUDRAFT_124586</name>
</gene>
<sequence>MNSPSIPTWTASNPPSPFPFSPSTLQVPPLELEQSSLALRAHSVSHTAGGPVVALQAVHERSLMLALSRSGELRLHDSLDGSLLANAVASQSQSSLPSPERWKWSRMTILDRQSKDSVCVVAIASAATEEDDEDEGLFSSSDSASESDSRSANFALFNVSFGSGTLKDSISCLGTCSLKLAEGEEGLDIRTVDVWADADGEPIIAILNESGHLVLRSLFAYTRRGGSIHSVASNGTKSSSPATSTSASATAAAIAASASSGLILPNPFRGNGAKSPEPGSSPSTNEVDEVRQVMLGKTRDVGSVLPEGCKVLRMGSRAVDAGRRVVGAVVHVKEDESLGVVGFECNSHDDSLRTHSLDVQSETPTSAWTSDAVAVDFVNDETLALTLGKEARYFKVEPHLRWSLSQTIPLDDVHTSVATESGILILRASTKDIVIHPREVAKPSRLWVSQAHREETLPSPEDAPRLTAALPLELGLIILGYSDGLLRQTSLPRMAIPAADSDTFVKMSDVPMNGAVQSIFVVQHDRTKERFVVGGADDGGLGVWSLDTLELRARWTPFMAPLVHVIQITQPGPLRGCAICVSKDGAAVVFAIDGLSFLYMVPTSSTPLTKLYLSGDNLLVLYASSMGRLWDMRTGEFWRALSSDKVRELVAQGEWTEFDVSEKVGPHTTSLSAFPTSNSSSPDLACTLVLDLERFIKSSPLHPRSGASTATVPTSTHDSLEHVRSVLAVLLTSGISPDIDDICLQRLGIQLSSGGVGLAGESASVLLNLPCSREAWCISPRVSAARALAVIACLRALGTNERLTDDCQTVITFYATSLGSTLGICFQPPDLVYLARTWFESSHDIRHAARILVDAGVVRMSDEESVMLCDRWQHHLPWLQPDAYKESELAALALFICGSIAVEKYSLLSAGALTDVAKSVTSYLYDEHSKHRLLAIDLAARGFHIWQHYVDAMDMLRALCSLATSHRKDTISAQNAGPMARSAVLQIASANTPLFMTTLTMDILSPKSAEHRKSVLQIVAFLIRKRPMVLYANLPKLMEAVVKSLDPNASSSRDVVFDTATEILGHVVKTFPTVDFHGATQRLAVGTSEGAFIMYDLKTSTQLYVLEGHKKRPTACSFSPDGRRLVTVSLEEGVVLVWKVGSSFTSLFNPGAPPRQGHSGSAPYKTLPFNVGNEADMSISGTLEWVRFEWVAERNVRLKIKESVLTFST</sequence>
<accession>A0A5M3MQW5</accession>
<dbReference type="GO" id="GO:0005737">
    <property type="term" value="C:cytoplasm"/>
    <property type="evidence" value="ECO:0007669"/>
    <property type="project" value="TreeGrafter"/>
</dbReference>
<dbReference type="InterPro" id="IPR011044">
    <property type="entry name" value="Quino_amine_DH_bsu"/>
</dbReference>
<comment type="caution">
    <text evidence="2">The sequence shown here is derived from an EMBL/GenBank/DDBJ whole genome shotgun (WGS) entry which is preliminary data.</text>
</comment>
<dbReference type="PANTHER" id="PTHR44099">
    <property type="entry name" value="RABCONNECTIN-3B, ISOFORM A"/>
    <property type="match status" value="1"/>
</dbReference>
<dbReference type="OrthoDB" id="2682150at2759"/>
<dbReference type="Gene3D" id="2.130.10.10">
    <property type="entry name" value="YVTN repeat-like/Quinoprotein amine dehydrogenase"/>
    <property type="match status" value="2"/>
</dbReference>
<dbReference type="EMBL" id="JH711578">
    <property type="protein sequence ID" value="EIW81457.1"/>
    <property type="molecule type" value="Genomic_DNA"/>
</dbReference>
<dbReference type="AlphaFoldDB" id="A0A5M3MQW5"/>
<dbReference type="SUPFAM" id="SSF50969">
    <property type="entry name" value="YVTN repeat-like/Quinoprotein amine dehydrogenase"/>
    <property type="match status" value="1"/>
</dbReference>
<proteinExistence type="predicted"/>
<feature type="region of interest" description="Disordered" evidence="1">
    <location>
        <begin position="266"/>
        <end position="287"/>
    </location>
</feature>
<dbReference type="InterPro" id="IPR015943">
    <property type="entry name" value="WD40/YVTN_repeat-like_dom_sf"/>
</dbReference>
<dbReference type="Proteomes" id="UP000053558">
    <property type="component" value="Unassembled WGS sequence"/>
</dbReference>
<dbReference type="OMA" id="KELWRIM"/>
<dbReference type="KEGG" id="cput:CONPUDRAFT_124586"/>
<dbReference type="RefSeq" id="XP_007768793.1">
    <property type="nucleotide sequence ID" value="XM_007770603.1"/>
</dbReference>
<evidence type="ECO:0000256" key="1">
    <source>
        <dbReference type="SAM" id="MobiDB-lite"/>
    </source>
</evidence>
<dbReference type="GeneID" id="19199834"/>
<protein>
    <submittedName>
        <fullName evidence="2">Uncharacterized protein</fullName>
    </submittedName>
</protein>
<feature type="compositionally biased region" description="Polar residues" evidence="1">
    <location>
        <begin position="1"/>
        <end position="13"/>
    </location>
</feature>
<dbReference type="SMART" id="SM00320">
    <property type="entry name" value="WD40"/>
    <property type="match status" value="3"/>
</dbReference>
<reference evidence="3" key="1">
    <citation type="journal article" date="2012" name="Science">
        <title>The Paleozoic origin of enzymatic lignin decomposition reconstructed from 31 fungal genomes.</title>
        <authorList>
            <person name="Floudas D."/>
            <person name="Binder M."/>
            <person name="Riley R."/>
            <person name="Barry K."/>
            <person name="Blanchette R.A."/>
            <person name="Henrissat B."/>
            <person name="Martinez A.T."/>
            <person name="Otillar R."/>
            <person name="Spatafora J.W."/>
            <person name="Yadav J.S."/>
            <person name="Aerts A."/>
            <person name="Benoit I."/>
            <person name="Boyd A."/>
            <person name="Carlson A."/>
            <person name="Copeland A."/>
            <person name="Coutinho P.M."/>
            <person name="de Vries R.P."/>
            <person name="Ferreira P."/>
            <person name="Findley K."/>
            <person name="Foster B."/>
            <person name="Gaskell J."/>
            <person name="Glotzer D."/>
            <person name="Gorecki P."/>
            <person name="Heitman J."/>
            <person name="Hesse C."/>
            <person name="Hori C."/>
            <person name="Igarashi K."/>
            <person name="Jurgens J.A."/>
            <person name="Kallen N."/>
            <person name="Kersten P."/>
            <person name="Kohler A."/>
            <person name="Kuees U."/>
            <person name="Kumar T.K.A."/>
            <person name="Kuo A."/>
            <person name="LaButti K."/>
            <person name="Larrondo L.F."/>
            <person name="Lindquist E."/>
            <person name="Ling A."/>
            <person name="Lombard V."/>
            <person name="Lucas S."/>
            <person name="Lundell T."/>
            <person name="Martin R."/>
            <person name="McLaughlin D.J."/>
            <person name="Morgenstern I."/>
            <person name="Morin E."/>
            <person name="Murat C."/>
            <person name="Nagy L.G."/>
            <person name="Nolan M."/>
            <person name="Ohm R.A."/>
            <person name="Patyshakuliyeva A."/>
            <person name="Rokas A."/>
            <person name="Ruiz-Duenas F.J."/>
            <person name="Sabat G."/>
            <person name="Salamov A."/>
            <person name="Samejima M."/>
            <person name="Schmutz J."/>
            <person name="Slot J.C."/>
            <person name="St John F."/>
            <person name="Stenlid J."/>
            <person name="Sun H."/>
            <person name="Sun S."/>
            <person name="Syed K."/>
            <person name="Tsang A."/>
            <person name="Wiebenga A."/>
            <person name="Young D."/>
            <person name="Pisabarro A."/>
            <person name="Eastwood D.C."/>
            <person name="Martin F."/>
            <person name="Cullen D."/>
            <person name="Grigoriev I.V."/>
            <person name="Hibbett D.S."/>
        </authorList>
    </citation>
    <scope>NUCLEOTIDE SEQUENCE [LARGE SCALE GENOMIC DNA]</scope>
    <source>
        <strain evidence="3">RWD-64-598 SS2</strain>
    </source>
</reference>